<dbReference type="PANTHER" id="PTHR34365">
    <property type="entry name" value="ENOLASE (DUF1399)"/>
    <property type="match status" value="1"/>
</dbReference>
<sequence>MISTSNSKPCDGIKDTENQVTPSKPQIKLQPMLATSPPLPGQFELLTHLKLLDAIITLKNGINDQAQGKGMEGGKAWDKFCQAAAAKFLGWSENVDVSEETISTPPLDILMIWHTFMLNTKAYAKFEYGTLRGRMAGKGIDWKDLKLKLDLDYDGIVDITASWDDVDKPHTLKQGEVSVTTDFDMVAAVQRQLKFTEKIFDAAWRHEELVKAFLDSAIDRYVEFFTLIAENPGISFCPTLAIDLVWHTHQLSPKQYRSYSRQVTNGRFVHHDDNLDESTLDQAAFNAEKIYFEKYGVPYKPLHGCSDPSRRQALGAERGTGTRRIDPPSCSSVCSGTGCNSYCQLSCGGGYCRNQCQSACGYVCGACETKR</sequence>
<feature type="region of interest" description="Disordered" evidence="1">
    <location>
        <begin position="1"/>
        <end position="28"/>
    </location>
</feature>
<name>A0AAD9SJ12_PHOAM</name>
<dbReference type="PANTHER" id="PTHR34365:SF7">
    <property type="entry name" value="GLYCINE-RICH DOMAIN-CONTAINING PROTEIN 1"/>
    <property type="match status" value="1"/>
</dbReference>
<dbReference type="Pfam" id="PF07173">
    <property type="entry name" value="GRDP-like"/>
    <property type="match status" value="1"/>
</dbReference>
<dbReference type="EMBL" id="JAUJFL010000002">
    <property type="protein sequence ID" value="KAK2610037.1"/>
    <property type="molecule type" value="Genomic_DNA"/>
</dbReference>
<protein>
    <submittedName>
        <fullName evidence="2">Uncharacterized protein</fullName>
    </submittedName>
</protein>
<gene>
    <name evidence="2" type="ORF">N8I77_003497</name>
</gene>
<organism evidence="2 3">
    <name type="scientific">Phomopsis amygdali</name>
    <name type="common">Fusicoccum amygdali</name>
    <dbReference type="NCBI Taxonomy" id="1214568"/>
    <lineage>
        <taxon>Eukaryota</taxon>
        <taxon>Fungi</taxon>
        <taxon>Dikarya</taxon>
        <taxon>Ascomycota</taxon>
        <taxon>Pezizomycotina</taxon>
        <taxon>Sordariomycetes</taxon>
        <taxon>Sordariomycetidae</taxon>
        <taxon>Diaporthales</taxon>
        <taxon>Diaporthaceae</taxon>
        <taxon>Diaporthe</taxon>
    </lineage>
</organism>
<dbReference type="AlphaFoldDB" id="A0AAD9SJ12"/>
<dbReference type="InterPro" id="IPR009836">
    <property type="entry name" value="GRDP-like"/>
</dbReference>
<evidence type="ECO:0000313" key="2">
    <source>
        <dbReference type="EMBL" id="KAK2610037.1"/>
    </source>
</evidence>
<comment type="caution">
    <text evidence="2">The sequence shown here is derived from an EMBL/GenBank/DDBJ whole genome shotgun (WGS) entry which is preliminary data.</text>
</comment>
<reference evidence="2" key="1">
    <citation type="submission" date="2023-06" db="EMBL/GenBank/DDBJ databases">
        <authorList>
            <person name="Noh H."/>
        </authorList>
    </citation>
    <scope>NUCLEOTIDE SEQUENCE</scope>
    <source>
        <strain evidence="2">DUCC20226</strain>
    </source>
</reference>
<proteinExistence type="predicted"/>
<evidence type="ECO:0000256" key="1">
    <source>
        <dbReference type="SAM" id="MobiDB-lite"/>
    </source>
</evidence>
<accession>A0AAD9SJ12</accession>
<dbReference type="Proteomes" id="UP001265746">
    <property type="component" value="Unassembled WGS sequence"/>
</dbReference>
<evidence type="ECO:0000313" key="3">
    <source>
        <dbReference type="Proteomes" id="UP001265746"/>
    </source>
</evidence>
<keyword evidence="3" id="KW-1185">Reference proteome</keyword>